<keyword evidence="1" id="KW-0175">Coiled coil</keyword>
<reference evidence="3" key="1">
    <citation type="journal article" date="2019" name="Int. J. Syst. Evol. Microbiol.">
        <title>The Global Catalogue of Microorganisms (GCM) 10K type strain sequencing project: providing services to taxonomists for standard genome sequencing and annotation.</title>
        <authorList>
            <consortium name="The Broad Institute Genomics Platform"/>
            <consortium name="The Broad Institute Genome Sequencing Center for Infectious Disease"/>
            <person name="Wu L."/>
            <person name="Ma J."/>
        </authorList>
    </citation>
    <scope>NUCLEOTIDE SEQUENCE [LARGE SCALE GENOMIC DNA]</scope>
    <source>
        <strain evidence="3">KCTC 23299</strain>
    </source>
</reference>
<comment type="caution">
    <text evidence="2">The sequence shown here is derived from an EMBL/GenBank/DDBJ whole genome shotgun (WGS) entry which is preliminary data.</text>
</comment>
<organism evidence="2 3">
    <name type="scientific">Terrimonas rubra</name>
    <dbReference type="NCBI Taxonomy" id="1035890"/>
    <lineage>
        <taxon>Bacteria</taxon>
        <taxon>Pseudomonadati</taxon>
        <taxon>Bacteroidota</taxon>
        <taxon>Chitinophagia</taxon>
        <taxon>Chitinophagales</taxon>
        <taxon>Chitinophagaceae</taxon>
        <taxon>Terrimonas</taxon>
    </lineage>
</organism>
<sequence>MQLHAQGVSSPDSSTALVSGKYLSSINKTAGKLESSLDKKTDKLLRKLQQQENRIYKKLQKTDSLKAKQFLEQNQAQYKKLEQGIQKLTKKGNTYIPSLDTLTSSLKFLQDNPELLKLKDNAGQLTGALDKVQGLQQQFNKAELVKKFLKEKKQTLGNQLQNLGLLKELKQLNKQVYYYQAQVNEYKEILKDHKKIERKAIELLSQTKLFKDFMQKNSQLASLFRLPGNNPTDPAALNASLAGLQTRAQVNNLLQQQLSAPGAMDQFRSNMQDAQSQINSLRNRIGNQVGNTGGSDIDMPEGFKPNSQKTKTFKDRIEYNTDFQSQRSNGYFPTTSDIGLSAGYKINDKSVIGIGASYKIGWGQNIQNIRITHQGIGLRSFVDWKIKGGFWLTGGYEQNYRNEFNNIAALKDLSAWQQSGLIGLSKQINLKSKIFKKTSVKLLWDFLSYQQVPRTQPILFRVGYGL</sequence>
<evidence type="ECO:0000256" key="1">
    <source>
        <dbReference type="SAM" id="Coils"/>
    </source>
</evidence>
<dbReference type="RefSeq" id="WP_386095826.1">
    <property type="nucleotide sequence ID" value="NZ_JBHUOZ010000001.1"/>
</dbReference>
<dbReference type="EMBL" id="JBHUOZ010000001">
    <property type="protein sequence ID" value="MFD2919036.1"/>
    <property type="molecule type" value="Genomic_DNA"/>
</dbReference>
<gene>
    <name evidence="2" type="ORF">ACFS6H_04880</name>
</gene>
<dbReference type="Proteomes" id="UP001597511">
    <property type="component" value="Unassembled WGS sequence"/>
</dbReference>
<keyword evidence="3" id="KW-1185">Reference proteome</keyword>
<proteinExistence type="predicted"/>
<feature type="coiled-coil region" evidence="1">
    <location>
        <begin position="34"/>
        <end position="91"/>
    </location>
</feature>
<protein>
    <submittedName>
        <fullName evidence="2">Uncharacterized protein</fullName>
    </submittedName>
</protein>
<evidence type="ECO:0000313" key="3">
    <source>
        <dbReference type="Proteomes" id="UP001597511"/>
    </source>
</evidence>
<name>A0ABW6A358_9BACT</name>
<evidence type="ECO:0000313" key="2">
    <source>
        <dbReference type="EMBL" id="MFD2919036.1"/>
    </source>
</evidence>
<accession>A0ABW6A358</accession>